<feature type="region of interest" description="Disordered" evidence="1">
    <location>
        <begin position="137"/>
        <end position="167"/>
    </location>
</feature>
<protein>
    <submittedName>
        <fullName evidence="3">Uncharacterized protein</fullName>
    </submittedName>
</protein>
<organism evidence="2 3">
    <name type="scientific">Globodera rostochiensis</name>
    <name type="common">Golden nematode worm</name>
    <name type="synonym">Heterodera rostochiensis</name>
    <dbReference type="NCBI Taxonomy" id="31243"/>
    <lineage>
        <taxon>Eukaryota</taxon>
        <taxon>Metazoa</taxon>
        <taxon>Ecdysozoa</taxon>
        <taxon>Nematoda</taxon>
        <taxon>Chromadorea</taxon>
        <taxon>Rhabditida</taxon>
        <taxon>Tylenchina</taxon>
        <taxon>Tylenchomorpha</taxon>
        <taxon>Tylenchoidea</taxon>
        <taxon>Heteroderidae</taxon>
        <taxon>Heteroderinae</taxon>
        <taxon>Globodera</taxon>
    </lineage>
</organism>
<evidence type="ECO:0000313" key="2">
    <source>
        <dbReference type="Proteomes" id="UP000887572"/>
    </source>
</evidence>
<evidence type="ECO:0000313" key="3">
    <source>
        <dbReference type="WBParaSite" id="Gr19_v10_g7007.t2"/>
    </source>
</evidence>
<feature type="compositionally biased region" description="Polar residues" evidence="1">
    <location>
        <begin position="35"/>
        <end position="51"/>
    </location>
</feature>
<dbReference type="AlphaFoldDB" id="A0A914I581"/>
<keyword evidence="2" id="KW-1185">Reference proteome</keyword>
<feature type="region of interest" description="Disordered" evidence="1">
    <location>
        <begin position="230"/>
        <end position="253"/>
    </location>
</feature>
<evidence type="ECO:0000256" key="1">
    <source>
        <dbReference type="SAM" id="MobiDB-lite"/>
    </source>
</evidence>
<accession>A0A914I581</accession>
<proteinExistence type="predicted"/>
<name>A0A914I581_GLORO</name>
<feature type="region of interest" description="Disordered" evidence="1">
    <location>
        <begin position="19"/>
        <end position="51"/>
    </location>
</feature>
<reference evidence="3" key="1">
    <citation type="submission" date="2022-11" db="UniProtKB">
        <authorList>
            <consortium name="WormBaseParasite"/>
        </authorList>
    </citation>
    <scope>IDENTIFICATION</scope>
</reference>
<feature type="compositionally biased region" description="Basic and acidic residues" evidence="1">
    <location>
        <begin position="144"/>
        <end position="163"/>
    </location>
</feature>
<sequence length="253" mass="27622">MVRPVDFRAMRNWMDGLMEQMNGGGGGEHAPPLKSTPSSHSLVGLSSTTTASPCTKIHSRYCSLWLPTLPFPPLHIHSLSSSTATTISFEGTGKGETMNDDDDDDNEHNPASSPFSSQISTPLLIYRTVFARPSSINTSLDSGTTKRERREIKSDSADMKSDESSAGSGCGASVDEFCAVVVAPPALIDLQQKAQRLLFARHAIQQHPICMRISFVLLCHYFRVIPEPRHADPGGDQAAPKGRGNQHWSSRRY</sequence>
<feature type="region of interest" description="Disordered" evidence="1">
    <location>
        <begin position="87"/>
        <end position="117"/>
    </location>
</feature>
<dbReference type="Proteomes" id="UP000887572">
    <property type="component" value="Unplaced"/>
</dbReference>
<dbReference type="WBParaSite" id="Gr19_v10_g7007.t2">
    <property type="protein sequence ID" value="Gr19_v10_g7007.t2"/>
    <property type="gene ID" value="Gr19_v10_g7007"/>
</dbReference>